<dbReference type="InterPro" id="IPR012334">
    <property type="entry name" value="Pectin_lyas_fold"/>
</dbReference>
<dbReference type="InterPro" id="IPR008638">
    <property type="entry name" value="FhaB/CdiA-like_TPS"/>
</dbReference>
<comment type="caution">
    <text evidence="2">The sequence shown here is derived from an EMBL/GenBank/DDBJ whole genome shotgun (WGS) entry which is preliminary data.</text>
</comment>
<dbReference type="Gene3D" id="2.160.20.10">
    <property type="entry name" value="Single-stranded right-handed beta-helix, Pectin lyase-like"/>
    <property type="match status" value="4"/>
</dbReference>
<dbReference type="RefSeq" id="WP_052324610.1">
    <property type="nucleotide sequence ID" value="NZ_JTCM02000076.1"/>
</dbReference>
<dbReference type="AlphaFoldDB" id="A0A846HE68"/>
<evidence type="ECO:0000313" key="2">
    <source>
        <dbReference type="EMBL" id="NEU75635.1"/>
    </source>
</evidence>
<evidence type="ECO:0000259" key="1">
    <source>
        <dbReference type="SMART" id="SM00912"/>
    </source>
</evidence>
<organism evidence="2 3">
    <name type="scientific">Hassallia byssoidea VB512170</name>
    <dbReference type="NCBI Taxonomy" id="1304833"/>
    <lineage>
        <taxon>Bacteria</taxon>
        <taxon>Bacillati</taxon>
        <taxon>Cyanobacteriota</taxon>
        <taxon>Cyanophyceae</taxon>
        <taxon>Nostocales</taxon>
        <taxon>Tolypothrichaceae</taxon>
        <taxon>Hassallia</taxon>
    </lineage>
</organism>
<dbReference type="InterPro" id="IPR011050">
    <property type="entry name" value="Pectin_lyase_fold/virulence"/>
</dbReference>
<evidence type="ECO:0000313" key="3">
    <source>
        <dbReference type="Proteomes" id="UP000031549"/>
    </source>
</evidence>
<reference evidence="2 3" key="1">
    <citation type="journal article" date="2015" name="Genome Announc.">
        <title>Draft Genome Sequence of Cyanobacterium Hassallia byssoidea Strain VB512170, Isolated from Monuments in India.</title>
        <authorList>
            <person name="Singh D."/>
            <person name="Chandrababunaidu M.M."/>
            <person name="Panda A."/>
            <person name="Sen D."/>
            <person name="Bhattacharyya S."/>
            <person name="Adhikary S.P."/>
            <person name="Tripathy S."/>
        </authorList>
    </citation>
    <scope>NUCLEOTIDE SEQUENCE [LARGE SCALE GENOMIC DNA]</scope>
    <source>
        <strain evidence="2 3">VB512170</strain>
    </source>
</reference>
<proteinExistence type="predicted"/>
<accession>A0A846HE68</accession>
<gene>
    <name evidence="2" type="ORF">PI95_024510</name>
</gene>
<name>A0A846HE68_9CYAN</name>
<dbReference type="EMBL" id="JTCM02000076">
    <property type="protein sequence ID" value="NEU75635.1"/>
    <property type="molecule type" value="Genomic_DNA"/>
</dbReference>
<dbReference type="SUPFAM" id="SSF51126">
    <property type="entry name" value="Pectin lyase-like"/>
    <property type="match status" value="5"/>
</dbReference>
<feature type="domain" description="Filamentous haemagglutinin FhaB/tRNA nuclease CdiA-like TPS" evidence="1">
    <location>
        <begin position="38"/>
        <end position="149"/>
    </location>
</feature>
<dbReference type="SMART" id="SM00912">
    <property type="entry name" value="Haemagg_act"/>
    <property type="match status" value="1"/>
</dbReference>
<protein>
    <submittedName>
        <fullName evidence="2">Filamentous hemagglutinin N-terminal domain-containing protein</fullName>
    </submittedName>
</protein>
<dbReference type="Proteomes" id="UP000031549">
    <property type="component" value="Unassembled WGS sequence"/>
</dbReference>
<dbReference type="Pfam" id="PF05860">
    <property type="entry name" value="TPS"/>
    <property type="match status" value="1"/>
</dbReference>
<sequence>MAGNWRHGCWRLGLVMVLGVQGAIASFDCAQAQQVVPDATLPINSTVSVNGNNFIINGGTQAGGNLFHSFSEFSVPTNGLAFFNNAQTIQNIISRVTGSSVSNIDGILGANGTANLFLLNPQGIVFGPNARLNLGGSFVASTASSLNFADGTKFSATTPENAPLLTVSVPLGLQFGTNAGSIQNQSGVLVVQPGNTLALVGGDVSLDGGIIGTLNGQVELGGLTAPGIVGLNADNLRLSFPEKVQRASVSLTNDATVAVFGGGGNIAVNARNLNISGASQIVAAIPQGVEAVGSKAANIEIDATDTVTLEGTSSTASPSSIANFVQGVGTAGNIFINTGSLNIIGNALISSVTQGQGDAGSVTIRALDAVSLSGTNSSILSVVDSEGIGNAGDINIQARSLSLSNGARIGFVTNGQGDAGSVTIRALDAVSLSGRNSSIFSAVKDSGIGNAGDINIQARSLSLSDNAQVATSTLGTGNAGNIQINTLDNISINNGSLIRADTFSNGNAGNIAIQAGGAVSFDGIGSFGVTSGVFTLVGTGLEFPGTGKGGDININARSLSLLNGAQLNASTFGQGDAGSIFVQAKDSVSVVGVSPVTGDASRLTAAVNPGAIGNAGNLTINTGKLMVRDGGQISSSTSGKGDAGNLLVRASEFVQAENSPGVLATTGLFALVNPTGEGNAKDLTIETGTLTLRNGAQVNATTFGKGNAGNLNIRASDINLIGISPQDMFPSALQVRVEPKATGNGGNLTIDTQRLSVTGGARVAADTTSIGNAGNLTVRAKDSVEVVGASPIIKSPSLLTAAVNPGAIGKAGDLTIETGQLIVKDTAQVTVNSQGTGDAGELKITAGTIRLDNQGKLIAETASGNGGNILLRANDLLVLRRGSQISTTAGNDRAGGNGGNITINTPFIIAVPNEDSNISANAFSGRGGRVNITANGVYGIQFRRQPTLQSDITASSQLGVAGVVEINTPDIDPSRGLIPLPAVVVNSPGLIASNCNAFIGKKGSEFTITGRGGLPLSPDDFLSSDVVWSDTRLAAITTKRQDLNTSTAKFVARSPVAIAPGGSLTIVPATGWIFNNKGEVTLISHAANTERQDFGAATCAGNLSSSN</sequence>
<dbReference type="NCBIfam" id="TIGR01901">
    <property type="entry name" value="adhes_NPXG"/>
    <property type="match status" value="1"/>
</dbReference>
<keyword evidence="3" id="KW-1185">Reference proteome</keyword>